<dbReference type="PROSITE" id="PS50887">
    <property type="entry name" value="GGDEF"/>
    <property type="match status" value="1"/>
</dbReference>
<protein>
    <submittedName>
        <fullName evidence="2">Diguanylate cyclase (GGDEF domain) with PAS/PAC sensor</fullName>
    </submittedName>
</protein>
<dbReference type="InterPro" id="IPR043128">
    <property type="entry name" value="Rev_trsase/Diguanyl_cyclase"/>
</dbReference>
<sequence length="259" mass="29988">MIQPTAIFDGIISLNKKDGAIKNIWLSEALKNLSLQSKEDLENFFQTILHKKVCPLLAVFQHQEKTYVVFYKIFQDDVVFFFQNISAIKKLLFDKEEVLLDGLTKCYLKKEIEAFITQALEYFIRYKKEKFSVIMFDIDFFKKVNDTYGHLAGDFVLKELATLVKTSLRKSDVCGRFGGEEFLILLPNTRTNGAFELANKLNNQVKNHSFIYNEQKIPITISIGITSASYTDSFHSLIQRCDEALYLAKKNGRNRVQYQ</sequence>
<dbReference type="PANTHER" id="PTHR45138:SF9">
    <property type="entry name" value="DIGUANYLATE CYCLASE DGCM-RELATED"/>
    <property type="match status" value="1"/>
</dbReference>
<feature type="domain" description="GGDEF" evidence="1">
    <location>
        <begin position="129"/>
        <end position="259"/>
    </location>
</feature>
<dbReference type="NCBIfam" id="TIGR00254">
    <property type="entry name" value="GGDEF"/>
    <property type="match status" value="1"/>
</dbReference>
<dbReference type="Gene3D" id="3.30.70.270">
    <property type="match status" value="1"/>
</dbReference>
<evidence type="ECO:0000259" key="1">
    <source>
        <dbReference type="PROSITE" id="PS50887"/>
    </source>
</evidence>
<reference evidence="2" key="1">
    <citation type="submission" date="2016-10" db="EMBL/GenBank/DDBJ databases">
        <authorList>
            <person name="de Groot N.N."/>
        </authorList>
    </citation>
    <scope>NUCLEOTIDE SEQUENCE</scope>
</reference>
<dbReference type="GO" id="GO:0052621">
    <property type="term" value="F:diguanylate cyclase activity"/>
    <property type="evidence" value="ECO:0007669"/>
    <property type="project" value="TreeGrafter"/>
</dbReference>
<dbReference type="PANTHER" id="PTHR45138">
    <property type="entry name" value="REGULATORY COMPONENTS OF SENSORY TRANSDUCTION SYSTEM"/>
    <property type="match status" value="1"/>
</dbReference>
<dbReference type="GO" id="GO:0005886">
    <property type="term" value="C:plasma membrane"/>
    <property type="evidence" value="ECO:0007669"/>
    <property type="project" value="TreeGrafter"/>
</dbReference>
<dbReference type="FunFam" id="3.30.70.270:FF:000001">
    <property type="entry name" value="Diguanylate cyclase domain protein"/>
    <property type="match status" value="1"/>
</dbReference>
<dbReference type="Pfam" id="PF00990">
    <property type="entry name" value="GGDEF"/>
    <property type="match status" value="1"/>
</dbReference>
<dbReference type="InterPro" id="IPR050469">
    <property type="entry name" value="Diguanylate_Cyclase"/>
</dbReference>
<accession>A0A1W1D3D6</accession>
<dbReference type="EMBL" id="FPHP01000018">
    <property type="protein sequence ID" value="SFV75161.1"/>
    <property type="molecule type" value="Genomic_DNA"/>
</dbReference>
<dbReference type="InterPro" id="IPR000160">
    <property type="entry name" value="GGDEF_dom"/>
</dbReference>
<dbReference type="AlphaFoldDB" id="A0A1W1D3D6"/>
<evidence type="ECO:0000313" key="2">
    <source>
        <dbReference type="EMBL" id="SFV75161.1"/>
    </source>
</evidence>
<organism evidence="2">
    <name type="scientific">hydrothermal vent metagenome</name>
    <dbReference type="NCBI Taxonomy" id="652676"/>
    <lineage>
        <taxon>unclassified sequences</taxon>
        <taxon>metagenomes</taxon>
        <taxon>ecological metagenomes</taxon>
    </lineage>
</organism>
<dbReference type="CDD" id="cd01949">
    <property type="entry name" value="GGDEF"/>
    <property type="match status" value="1"/>
</dbReference>
<dbReference type="GO" id="GO:0043709">
    <property type="term" value="P:cell adhesion involved in single-species biofilm formation"/>
    <property type="evidence" value="ECO:0007669"/>
    <property type="project" value="TreeGrafter"/>
</dbReference>
<name>A0A1W1D3D6_9ZZZZ</name>
<dbReference type="SMART" id="SM00267">
    <property type="entry name" value="GGDEF"/>
    <property type="match status" value="1"/>
</dbReference>
<dbReference type="SUPFAM" id="SSF55073">
    <property type="entry name" value="Nucleotide cyclase"/>
    <property type="match status" value="1"/>
</dbReference>
<dbReference type="GO" id="GO:1902201">
    <property type="term" value="P:negative regulation of bacterial-type flagellum-dependent cell motility"/>
    <property type="evidence" value="ECO:0007669"/>
    <property type="project" value="TreeGrafter"/>
</dbReference>
<proteinExistence type="predicted"/>
<dbReference type="InterPro" id="IPR029787">
    <property type="entry name" value="Nucleotide_cyclase"/>
</dbReference>
<gene>
    <name evidence="2" type="ORF">MNB_SM-3-1250</name>
</gene>